<dbReference type="NCBIfam" id="TIGR02543">
    <property type="entry name" value="List_Bact_rpt"/>
    <property type="match status" value="1"/>
</dbReference>
<accession>K1SMQ1</accession>
<reference evidence="3" key="1">
    <citation type="journal article" date="2013" name="Environ. Microbiol.">
        <title>Microbiota from the distal guts of lean and obese adolescents exhibit partial functional redundancy besides clear differences in community structure.</title>
        <authorList>
            <person name="Ferrer M."/>
            <person name="Ruiz A."/>
            <person name="Lanza F."/>
            <person name="Haange S.B."/>
            <person name="Oberbach A."/>
            <person name="Till H."/>
            <person name="Bargiela R."/>
            <person name="Campoy C."/>
            <person name="Segura M.T."/>
            <person name="Richter M."/>
            <person name="von Bergen M."/>
            <person name="Seifert J."/>
            <person name="Suarez A."/>
        </authorList>
    </citation>
    <scope>NUCLEOTIDE SEQUENCE</scope>
</reference>
<feature type="domain" description="Bacterial repeat" evidence="2">
    <location>
        <begin position="85"/>
        <end position="156"/>
    </location>
</feature>
<gene>
    <name evidence="3" type="ORF">OBE_10958</name>
</gene>
<comment type="subcellular location">
    <subcellularLocation>
        <location evidence="1">Cell envelope</location>
    </subcellularLocation>
</comment>
<dbReference type="AlphaFoldDB" id="K1SMQ1"/>
<dbReference type="Pfam" id="PF18998">
    <property type="entry name" value="Flg_new_2"/>
    <property type="match status" value="1"/>
</dbReference>
<protein>
    <recommendedName>
        <fullName evidence="2">Bacterial repeat domain-containing protein</fullName>
    </recommendedName>
</protein>
<dbReference type="InterPro" id="IPR013378">
    <property type="entry name" value="InlB-like_B-rpt"/>
</dbReference>
<dbReference type="InterPro" id="IPR044060">
    <property type="entry name" value="Bacterial_rp_domain"/>
</dbReference>
<evidence type="ECO:0000259" key="2">
    <source>
        <dbReference type="Pfam" id="PF18998"/>
    </source>
</evidence>
<feature type="non-terminal residue" evidence="3">
    <location>
        <position position="1"/>
    </location>
</feature>
<dbReference type="EMBL" id="AJWZ01007534">
    <property type="protein sequence ID" value="EKC56644.1"/>
    <property type="molecule type" value="Genomic_DNA"/>
</dbReference>
<name>K1SMQ1_9ZZZZ</name>
<dbReference type="GO" id="GO:0030313">
    <property type="term" value="C:cell envelope"/>
    <property type="evidence" value="ECO:0007669"/>
    <property type="project" value="UniProtKB-SubCell"/>
</dbReference>
<evidence type="ECO:0000256" key="1">
    <source>
        <dbReference type="ARBA" id="ARBA00004196"/>
    </source>
</evidence>
<dbReference type="InterPro" id="IPR042229">
    <property type="entry name" value="Listeria/Bacterioides_rpt_sf"/>
</dbReference>
<dbReference type="Gene3D" id="2.60.40.4270">
    <property type="entry name" value="Listeria-Bacteroides repeat domain"/>
    <property type="match status" value="1"/>
</dbReference>
<comment type="caution">
    <text evidence="3">The sequence shown here is derived from an EMBL/GenBank/DDBJ whole genome shotgun (WGS) entry which is preliminary data.</text>
</comment>
<sequence length="183" mass="19113">TLSSDIFYADNESGEYTITGISDAGSRIIYGDNEEVVAGSDGKFAVSGKLYESQTSSVIMLCAQDFAENTSIPQTALVIKKISNTVTVNDSYAENSGSGEYSEGETVTIKAGERSGYKFSGWTTDDGVQFADSKSAETTFTMPSKAVTVTANWTKSSGGNGGGGGNVRYTVSFETNGGNDIAS</sequence>
<feature type="non-terminal residue" evidence="3">
    <location>
        <position position="183"/>
    </location>
</feature>
<evidence type="ECO:0000313" key="3">
    <source>
        <dbReference type="EMBL" id="EKC56644.1"/>
    </source>
</evidence>
<proteinExistence type="predicted"/>
<organism evidence="3">
    <name type="scientific">human gut metagenome</name>
    <dbReference type="NCBI Taxonomy" id="408170"/>
    <lineage>
        <taxon>unclassified sequences</taxon>
        <taxon>metagenomes</taxon>
        <taxon>organismal metagenomes</taxon>
    </lineage>
</organism>